<protein>
    <submittedName>
        <fullName evidence="2">GIY-YIG nuclease family protein</fullName>
    </submittedName>
</protein>
<evidence type="ECO:0000313" key="3">
    <source>
        <dbReference type="Proteomes" id="UP001142690"/>
    </source>
</evidence>
<evidence type="ECO:0000313" key="2">
    <source>
        <dbReference type="EMBL" id="MCW6055980.1"/>
    </source>
</evidence>
<dbReference type="SMART" id="SM00974">
    <property type="entry name" value="T5orf172"/>
    <property type="match status" value="1"/>
</dbReference>
<gene>
    <name evidence="2" type="ORF">K7K06_09975</name>
</gene>
<evidence type="ECO:0000259" key="1">
    <source>
        <dbReference type="SMART" id="SM00974"/>
    </source>
</evidence>
<accession>A0ABT3LHQ6</accession>
<name>A0ABT3LHQ6_9PSED</name>
<reference evidence="2" key="1">
    <citation type="submission" date="2021-08" db="EMBL/GenBank/DDBJ databases">
        <title>Characterization of Pseudomonas fragariae.</title>
        <authorList>
            <person name="Carvalho R."/>
            <person name="Marin M."/>
        </authorList>
    </citation>
    <scope>NUCLEOTIDE SEQUENCE</scope>
    <source>
        <strain evidence="2">17</strain>
    </source>
</reference>
<sequence>MTFDERMHELGFWAAPKPGTIAHEKLLDHIKECEKNPRYKKIMLERFLKANALRHIQSLNGAGLPQDKMIREYNEEYNNRLFNYSIHSMPSSFNTAEGFIRFLPDVAVFKLLREVDHIVSFEDYLDFVTSDDDGLKDLEGAKFMDDDVIYSYNGSHNPENLTFQCADSLSFAVSGISLVKHGSEINVLMLAGQKCDLEEEAKNIEEALTMLTPSPNKLYIKPSEDLKVEAVPLVEGSSLWKTIVMCRIDIVSSSIDVRYIAQDCGTSFNSMTDDINVFMDSTGGFVDARHEKVAKASALKVAKYQSLFEFIKVCLNLPMYAQRKEQEARVERHPTDYSEIRGKLKYKKLDKYAPISEKMALRNVIVIQPSQVSSAASKTFYSPGIKIETTGYWKKLPLDTLGQDKVGQPIHGRTWVEKRISWVEEAAASHPIKTSNAKMSQLQNPGFIYVMRCAAHGKDIFKIGLTTRTADVRSNELTSSTSAPDQFLVVEEWEVGNCDLAEKIIHERLEPFRINPKREFFHARYSVIFSVIRDVIAELDPDFEK</sequence>
<keyword evidence="3" id="KW-1185">Reference proteome</keyword>
<dbReference type="InterPro" id="IPR018306">
    <property type="entry name" value="Phage_T5_Orf172_DNA-bd"/>
</dbReference>
<dbReference type="Pfam" id="PF13455">
    <property type="entry name" value="MUG113"/>
    <property type="match status" value="1"/>
</dbReference>
<proteinExistence type="predicted"/>
<comment type="caution">
    <text evidence="2">The sequence shown here is derived from an EMBL/GenBank/DDBJ whole genome shotgun (WGS) entry which is preliminary data.</text>
</comment>
<dbReference type="EMBL" id="JAINZM010000009">
    <property type="protein sequence ID" value="MCW6055980.1"/>
    <property type="molecule type" value="Genomic_DNA"/>
</dbReference>
<organism evidence="2 3">
    <name type="scientific">Pseudomonas fragariae</name>
    <name type="common">ex Marin et al. 2024</name>
    <dbReference type="NCBI Taxonomy" id="3080056"/>
    <lineage>
        <taxon>Bacteria</taxon>
        <taxon>Pseudomonadati</taxon>
        <taxon>Pseudomonadota</taxon>
        <taxon>Gammaproteobacteria</taxon>
        <taxon>Pseudomonadales</taxon>
        <taxon>Pseudomonadaceae</taxon>
        <taxon>Pseudomonas</taxon>
    </lineage>
</organism>
<dbReference type="Proteomes" id="UP001142690">
    <property type="component" value="Unassembled WGS sequence"/>
</dbReference>
<feature type="domain" description="Bacteriophage T5 Orf172 DNA-binding" evidence="1">
    <location>
        <begin position="455"/>
        <end position="535"/>
    </location>
</feature>